<name>A0AA39K6R9_ARMTA</name>
<evidence type="ECO:0000313" key="3">
    <source>
        <dbReference type="Proteomes" id="UP001175211"/>
    </source>
</evidence>
<dbReference type="EMBL" id="JAUEPS010000024">
    <property type="protein sequence ID" value="KAK0455602.1"/>
    <property type="molecule type" value="Genomic_DNA"/>
</dbReference>
<feature type="transmembrane region" description="Helical" evidence="1">
    <location>
        <begin position="230"/>
        <end position="252"/>
    </location>
</feature>
<feature type="transmembrane region" description="Helical" evidence="1">
    <location>
        <begin position="23"/>
        <end position="49"/>
    </location>
</feature>
<organism evidence="2 3">
    <name type="scientific">Armillaria tabescens</name>
    <name type="common">Ringless honey mushroom</name>
    <name type="synonym">Agaricus tabescens</name>
    <dbReference type="NCBI Taxonomy" id="1929756"/>
    <lineage>
        <taxon>Eukaryota</taxon>
        <taxon>Fungi</taxon>
        <taxon>Dikarya</taxon>
        <taxon>Basidiomycota</taxon>
        <taxon>Agaricomycotina</taxon>
        <taxon>Agaricomycetes</taxon>
        <taxon>Agaricomycetidae</taxon>
        <taxon>Agaricales</taxon>
        <taxon>Marasmiineae</taxon>
        <taxon>Physalacriaceae</taxon>
        <taxon>Desarmillaria</taxon>
    </lineage>
</organism>
<dbReference type="RefSeq" id="XP_060329112.1">
    <property type="nucleotide sequence ID" value="XM_060482541.1"/>
</dbReference>
<keyword evidence="1" id="KW-0812">Transmembrane</keyword>
<proteinExistence type="predicted"/>
<keyword evidence="1" id="KW-1133">Transmembrane helix</keyword>
<keyword evidence="1" id="KW-0472">Membrane</keyword>
<feature type="transmembrane region" description="Helical" evidence="1">
    <location>
        <begin position="146"/>
        <end position="168"/>
    </location>
</feature>
<gene>
    <name evidence="2" type="ORF">EV420DRAFT_551968</name>
</gene>
<dbReference type="GeneID" id="85366089"/>
<feature type="transmembrane region" description="Helical" evidence="1">
    <location>
        <begin position="188"/>
        <end position="209"/>
    </location>
</feature>
<comment type="caution">
    <text evidence="2">The sequence shown here is derived from an EMBL/GenBank/DDBJ whole genome shotgun (WGS) entry which is preliminary data.</text>
</comment>
<evidence type="ECO:0000313" key="2">
    <source>
        <dbReference type="EMBL" id="KAK0455602.1"/>
    </source>
</evidence>
<protein>
    <submittedName>
        <fullName evidence="2">Uncharacterized protein</fullName>
    </submittedName>
</protein>
<evidence type="ECO:0000256" key="1">
    <source>
        <dbReference type="SAM" id="Phobius"/>
    </source>
</evidence>
<dbReference type="AlphaFoldDB" id="A0AA39K6R9"/>
<dbReference type="Proteomes" id="UP001175211">
    <property type="component" value="Unassembled WGS sequence"/>
</dbReference>
<accession>A0AA39K6R9</accession>
<sequence>MLSLNPSWTPNESPRVLLSERSWFAGIFITAVAYGVALTLSVQCLSLLIRSINPSNYKIKMFWIFYVSLLFICATLYAAAGAKINELAFIDYRLYPGGPSAFEYDYFWLPVNAMGNTFFIIANWLSDAVVVWRCVIVYADCGYPQWAILVLPVLAYLASFTISLMWLIQVCNPNYSPWVFKNVNFTIPFLYVSLALNIVMTLAIVLRLLMYRWRISRIMGKRYGSQYTNVATMLIESAALYSTFSMLCIIPFSLNHPIQNVFIQVFSEAQIVSTLMIIFRVARGQAWSADTASTIFSSRSEAIEMPGHSKRIQFADPYTSINTNEDSDSALNRCKGDVVEKTLEVDHRNDDDASENA</sequence>
<feature type="transmembrane region" description="Helical" evidence="1">
    <location>
        <begin position="61"/>
        <end position="80"/>
    </location>
</feature>
<keyword evidence="3" id="KW-1185">Reference proteome</keyword>
<reference evidence="2" key="1">
    <citation type="submission" date="2023-06" db="EMBL/GenBank/DDBJ databases">
        <authorList>
            <consortium name="Lawrence Berkeley National Laboratory"/>
            <person name="Ahrendt S."/>
            <person name="Sahu N."/>
            <person name="Indic B."/>
            <person name="Wong-Bajracharya J."/>
            <person name="Merenyi Z."/>
            <person name="Ke H.-M."/>
            <person name="Monk M."/>
            <person name="Kocsube S."/>
            <person name="Drula E."/>
            <person name="Lipzen A."/>
            <person name="Balint B."/>
            <person name="Henrissat B."/>
            <person name="Andreopoulos B."/>
            <person name="Martin F.M."/>
            <person name="Harder C.B."/>
            <person name="Rigling D."/>
            <person name="Ford K.L."/>
            <person name="Foster G.D."/>
            <person name="Pangilinan J."/>
            <person name="Papanicolaou A."/>
            <person name="Barry K."/>
            <person name="LaButti K."/>
            <person name="Viragh M."/>
            <person name="Koriabine M."/>
            <person name="Yan M."/>
            <person name="Riley R."/>
            <person name="Champramary S."/>
            <person name="Plett K.L."/>
            <person name="Tsai I.J."/>
            <person name="Slot J."/>
            <person name="Sipos G."/>
            <person name="Plett J."/>
            <person name="Nagy L.G."/>
            <person name="Grigoriev I.V."/>
        </authorList>
    </citation>
    <scope>NUCLEOTIDE SEQUENCE</scope>
    <source>
        <strain evidence="2">CCBAS 213</strain>
    </source>
</reference>